<dbReference type="EMBL" id="ALBS01000040">
    <property type="protein sequence ID" value="EJT51932.1"/>
    <property type="molecule type" value="Genomic_DNA"/>
</dbReference>
<dbReference type="SUPFAM" id="SSF51197">
    <property type="entry name" value="Clavaminate synthase-like"/>
    <property type="match status" value="1"/>
</dbReference>
<evidence type="ECO:0000313" key="4">
    <source>
        <dbReference type="Proteomes" id="UP000002748"/>
    </source>
</evidence>
<gene>
    <name evidence="3" type="ORF">A1Q1_06833</name>
</gene>
<dbReference type="Gene3D" id="2.60.120.620">
    <property type="entry name" value="q2cbj1_9rhob like domain"/>
    <property type="match status" value="1"/>
</dbReference>
<dbReference type="PANTHER" id="PTHR20883:SF49">
    <property type="entry name" value="PHYTANOYL-COA DIOXYGENASE"/>
    <property type="match status" value="1"/>
</dbReference>
<dbReference type="Pfam" id="PF05721">
    <property type="entry name" value="PhyH"/>
    <property type="match status" value="1"/>
</dbReference>
<protein>
    <submittedName>
        <fullName evidence="3">Phytanoyl-CoA dioxygenase</fullName>
    </submittedName>
</protein>
<dbReference type="VEuPathDB" id="FungiDB:A1Q1_06833"/>
<sequence length="303" mass="34114">MLASTLTRARPVLQQQARGLATVAPSASFAERVQRAVTPETVKDYQTNGACVVRGLFTPSELSALAEGIDTNLADPSPRHKVASSKSDPGWFFEDFCNWQLYPAYREFIFNTPAPSLAAALMAPQKEVRLYHDHLLVKEKGTKQRTPWHQDQPYYNISGRDNVSLWIPLDPVPVTSTLEFVKGSHSGEWFLPRTFKDNVAQWFPEGSLRDLPEVKDAEVLKWDLQPGDCVAFHMLTLHAANGTQNRRRAFSIRFMGDDTRHAPRGWVTSPEFPGLREELGEGEKMEHGLFPVTWRDGKQVSAP</sequence>
<dbReference type="OrthoDB" id="445007at2759"/>
<comment type="caution">
    <text evidence="3">The sequence shown here is derived from an EMBL/GenBank/DDBJ whole genome shotgun (WGS) entry which is preliminary data.</text>
</comment>
<keyword evidence="3" id="KW-0223">Dioxygenase</keyword>
<evidence type="ECO:0000256" key="1">
    <source>
        <dbReference type="ARBA" id="ARBA00001962"/>
    </source>
</evidence>
<comment type="similarity">
    <text evidence="2">Belongs to the PhyH family.</text>
</comment>
<accession>J6F9J1</accession>
<dbReference type="Proteomes" id="UP000002748">
    <property type="component" value="Unassembled WGS sequence"/>
</dbReference>
<name>J6F9J1_TRIAS</name>
<dbReference type="GO" id="GO:0051213">
    <property type="term" value="F:dioxygenase activity"/>
    <property type="evidence" value="ECO:0007669"/>
    <property type="project" value="UniProtKB-KW"/>
</dbReference>
<dbReference type="PANTHER" id="PTHR20883">
    <property type="entry name" value="PHYTANOYL-COA DIOXYGENASE DOMAIN CONTAINING 1"/>
    <property type="match status" value="1"/>
</dbReference>
<keyword evidence="3" id="KW-0560">Oxidoreductase</keyword>
<dbReference type="KEGG" id="tasa:A1Q1_06833"/>
<comment type="cofactor">
    <cofactor evidence="1">
        <name>Fe cation</name>
        <dbReference type="ChEBI" id="CHEBI:24875"/>
    </cofactor>
</comment>
<evidence type="ECO:0000313" key="3">
    <source>
        <dbReference type="EMBL" id="EJT51932.1"/>
    </source>
</evidence>
<dbReference type="RefSeq" id="XP_014182557.1">
    <property type="nucleotide sequence ID" value="XM_014327082.1"/>
</dbReference>
<evidence type="ECO:0000256" key="2">
    <source>
        <dbReference type="ARBA" id="ARBA00005830"/>
    </source>
</evidence>
<dbReference type="AlphaFoldDB" id="J6F9J1"/>
<proteinExistence type="inferred from homology"/>
<dbReference type="GeneID" id="25990345"/>
<dbReference type="InterPro" id="IPR008775">
    <property type="entry name" value="Phytyl_CoA_dOase-like"/>
</dbReference>
<organism evidence="3 4">
    <name type="scientific">Trichosporon asahii var. asahii (strain ATCC 90039 / CBS 2479 / JCM 2466 / KCTC 7840 / NBRC 103889/ NCYC 2677 / UAMH 7654)</name>
    <name type="common">Yeast</name>
    <dbReference type="NCBI Taxonomy" id="1186058"/>
    <lineage>
        <taxon>Eukaryota</taxon>
        <taxon>Fungi</taxon>
        <taxon>Dikarya</taxon>
        <taxon>Basidiomycota</taxon>
        <taxon>Agaricomycotina</taxon>
        <taxon>Tremellomycetes</taxon>
        <taxon>Trichosporonales</taxon>
        <taxon>Trichosporonaceae</taxon>
        <taxon>Trichosporon</taxon>
    </lineage>
</organism>
<dbReference type="HOGENOM" id="CLU_048953_2_0_1"/>
<reference evidence="3 4" key="1">
    <citation type="journal article" date="2012" name="Eukaryot. Cell">
        <title>Draft genome sequence of CBS 2479, the standard type strain of Trichosporon asahii.</title>
        <authorList>
            <person name="Yang R.Y."/>
            <person name="Li H.T."/>
            <person name="Zhu H."/>
            <person name="Zhou G.P."/>
            <person name="Wang M."/>
            <person name="Wang L."/>
        </authorList>
    </citation>
    <scope>NUCLEOTIDE SEQUENCE [LARGE SCALE GENOMIC DNA]</scope>
    <source>
        <strain evidence="4">ATCC 90039 / CBS 2479 / JCM 2466 / KCTC 7840 / NCYC 2677 / UAMH 7654</strain>
    </source>
</reference>